<evidence type="ECO:0000313" key="1">
    <source>
        <dbReference type="EMBL" id="SCU86717.1"/>
    </source>
</evidence>
<dbReference type="EMBL" id="FMSH01000401">
    <property type="protein sequence ID" value="SCU86717.1"/>
    <property type="molecule type" value="Genomic_DNA"/>
</dbReference>
<proteinExistence type="predicted"/>
<dbReference type="AlphaFoldDB" id="A0A1K0IMH3"/>
<reference evidence="1" key="1">
    <citation type="submission" date="2016-09" db="EMBL/GenBank/DDBJ databases">
        <authorList>
            <person name="Capua I."/>
            <person name="De Benedictis P."/>
            <person name="Joannis T."/>
            <person name="Lombin L.H."/>
            <person name="Cattoli G."/>
        </authorList>
    </citation>
    <scope>NUCLEOTIDE SEQUENCE</scope>
    <source>
        <strain evidence="1">B9</strain>
    </source>
</reference>
<protein>
    <submittedName>
        <fullName evidence="1">Uncharacterized protein</fullName>
    </submittedName>
</protein>
<name>A0A1K0IMH3_CUPNE</name>
<gene>
    <name evidence="1" type="ORF">CNECB9_460023</name>
</gene>
<accession>A0A1K0IMH3</accession>
<sequence length="65" mass="7505">MLDRKALGHPVRSRLWLLRGGFSVDQAGMCLKSIIIAKMLDFTSIIDSCEPVLYNVREIEQYRFC</sequence>
<organism evidence="1">
    <name type="scientific">Cupriavidus necator</name>
    <name type="common">Alcaligenes eutrophus</name>
    <name type="synonym">Ralstonia eutropha</name>
    <dbReference type="NCBI Taxonomy" id="106590"/>
    <lineage>
        <taxon>Bacteria</taxon>
        <taxon>Pseudomonadati</taxon>
        <taxon>Pseudomonadota</taxon>
        <taxon>Betaproteobacteria</taxon>
        <taxon>Burkholderiales</taxon>
        <taxon>Burkholderiaceae</taxon>
        <taxon>Cupriavidus</taxon>
    </lineage>
</organism>